<dbReference type="Gene3D" id="3.40.50.300">
    <property type="entry name" value="P-loop containing nucleotide triphosphate hydrolases"/>
    <property type="match status" value="2"/>
</dbReference>
<dbReference type="PANTHER" id="PTHR47958">
    <property type="entry name" value="ATP-DEPENDENT RNA HELICASE DBP3"/>
    <property type="match status" value="1"/>
</dbReference>
<feature type="compositionally biased region" description="Polar residues" evidence="1">
    <location>
        <begin position="124"/>
        <end position="144"/>
    </location>
</feature>
<dbReference type="Pfam" id="PF00271">
    <property type="entry name" value="Helicase_C"/>
    <property type="match status" value="1"/>
</dbReference>
<dbReference type="AlphaFoldDB" id="A0A1I7WN38"/>
<feature type="domain" description="Helicase C-terminal" evidence="2">
    <location>
        <begin position="393"/>
        <end position="428"/>
    </location>
</feature>
<feature type="compositionally biased region" description="Basic and acidic residues" evidence="1">
    <location>
        <begin position="1"/>
        <end position="22"/>
    </location>
</feature>
<feature type="compositionally biased region" description="Basic and acidic residues" evidence="1">
    <location>
        <begin position="31"/>
        <end position="41"/>
    </location>
</feature>
<dbReference type="WBParaSite" id="Hba_06497">
    <property type="protein sequence ID" value="Hba_06497"/>
    <property type="gene ID" value="Hba_06497"/>
</dbReference>
<dbReference type="Proteomes" id="UP000095283">
    <property type="component" value="Unplaced"/>
</dbReference>
<dbReference type="InterPro" id="IPR001650">
    <property type="entry name" value="Helicase_C-like"/>
</dbReference>
<evidence type="ECO:0000313" key="3">
    <source>
        <dbReference type="Proteomes" id="UP000095283"/>
    </source>
</evidence>
<keyword evidence="3" id="KW-1185">Reference proteome</keyword>
<sequence length="445" mass="51500">MGKESRSDRERERERDRRDRDRRDRKRSRSRSRDRDRERDRRRSRSRSPRRERERDRKRDDRDKEKDRDKKRDAEKDKSDKKKDIGDIVEMRDRTAVDSELDRIMEERRKKVEIWRAKRKKSEANGNDSNATEANENGTGSGEQAGNAGTLEKKVWSLEDDEDDDVEDGPIKKEEENGEGVDKDSASKKPELMEDDVEDPLDAFMSNISKDLQKDRPKGGVRVVTINSASAEKQKGVVLENEDRTDIVVEDIDMEQFGDFISRLDVVTLHGIQITMTGTFNFAVHEDYFMISTGMNRVSWKTSENCFLPRAKVDVASRLLVFAIKEECFQQPIIIKFITDHSGKNFMSRHNYTKPTPIQAQAIPCIMSGRDVIGIHSSFMGNYYCKLLVCSQIATSVAARGLDVKNLILVVNYDCPNHYEDYVHRMTRLTAQMQRGGPAGRYKLF</sequence>
<organism evidence="3 4">
    <name type="scientific">Heterorhabditis bacteriophora</name>
    <name type="common">Entomopathogenic nematode worm</name>
    <dbReference type="NCBI Taxonomy" id="37862"/>
    <lineage>
        <taxon>Eukaryota</taxon>
        <taxon>Metazoa</taxon>
        <taxon>Ecdysozoa</taxon>
        <taxon>Nematoda</taxon>
        <taxon>Chromadorea</taxon>
        <taxon>Rhabditida</taxon>
        <taxon>Rhabditina</taxon>
        <taxon>Rhabditomorpha</taxon>
        <taxon>Strongyloidea</taxon>
        <taxon>Heterorhabditidae</taxon>
        <taxon>Heterorhabditis</taxon>
    </lineage>
</organism>
<accession>A0A1I7WN38</accession>
<dbReference type="SUPFAM" id="SSF52540">
    <property type="entry name" value="P-loop containing nucleoside triphosphate hydrolases"/>
    <property type="match status" value="1"/>
</dbReference>
<evidence type="ECO:0000259" key="2">
    <source>
        <dbReference type="Pfam" id="PF00271"/>
    </source>
</evidence>
<protein>
    <submittedName>
        <fullName evidence="4">Helicase C-terminal domain-containing protein</fullName>
    </submittedName>
</protein>
<dbReference type="InterPro" id="IPR027417">
    <property type="entry name" value="P-loop_NTPase"/>
</dbReference>
<reference evidence="4" key="1">
    <citation type="submission" date="2016-11" db="UniProtKB">
        <authorList>
            <consortium name="WormBaseParasite"/>
        </authorList>
    </citation>
    <scope>IDENTIFICATION</scope>
</reference>
<feature type="compositionally biased region" description="Acidic residues" evidence="1">
    <location>
        <begin position="158"/>
        <end position="168"/>
    </location>
</feature>
<name>A0A1I7WN38_HETBA</name>
<feature type="compositionally biased region" description="Basic and acidic residues" evidence="1">
    <location>
        <begin position="49"/>
        <end position="116"/>
    </location>
</feature>
<evidence type="ECO:0000256" key="1">
    <source>
        <dbReference type="SAM" id="MobiDB-lite"/>
    </source>
</evidence>
<proteinExistence type="predicted"/>
<feature type="region of interest" description="Disordered" evidence="1">
    <location>
        <begin position="1"/>
        <end position="200"/>
    </location>
</feature>
<evidence type="ECO:0000313" key="4">
    <source>
        <dbReference type="WBParaSite" id="Hba_06497"/>
    </source>
</evidence>
<feature type="compositionally biased region" description="Basic and acidic residues" evidence="1">
    <location>
        <begin position="169"/>
        <end position="192"/>
    </location>
</feature>